<gene>
    <name evidence="2" type="ORF">CONCODRAFT_10093</name>
</gene>
<evidence type="ECO:0000313" key="2">
    <source>
        <dbReference type="EMBL" id="KXN67768.1"/>
    </source>
</evidence>
<feature type="signal peptide" evidence="1">
    <location>
        <begin position="1"/>
        <end position="15"/>
    </location>
</feature>
<organism evidence="2 3">
    <name type="scientific">Conidiobolus coronatus (strain ATCC 28846 / CBS 209.66 / NRRL 28638)</name>
    <name type="common">Delacroixia coronata</name>
    <dbReference type="NCBI Taxonomy" id="796925"/>
    <lineage>
        <taxon>Eukaryota</taxon>
        <taxon>Fungi</taxon>
        <taxon>Fungi incertae sedis</taxon>
        <taxon>Zoopagomycota</taxon>
        <taxon>Entomophthoromycotina</taxon>
        <taxon>Entomophthoromycetes</taxon>
        <taxon>Entomophthorales</taxon>
        <taxon>Ancylistaceae</taxon>
        <taxon>Conidiobolus</taxon>
    </lineage>
</organism>
<keyword evidence="3" id="KW-1185">Reference proteome</keyword>
<dbReference type="Proteomes" id="UP000070444">
    <property type="component" value="Unassembled WGS sequence"/>
</dbReference>
<name>A0A137NYL6_CONC2</name>
<protein>
    <recommendedName>
        <fullName evidence="4">Extracellular membrane protein CFEM domain-containing protein</fullName>
    </recommendedName>
</protein>
<evidence type="ECO:0000256" key="1">
    <source>
        <dbReference type="SAM" id="SignalP"/>
    </source>
</evidence>
<evidence type="ECO:0000313" key="3">
    <source>
        <dbReference type="Proteomes" id="UP000070444"/>
    </source>
</evidence>
<proteinExistence type="predicted"/>
<evidence type="ECO:0008006" key="4">
    <source>
        <dbReference type="Google" id="ProtNLM"/>
    </source>
</evidence>
<reference evidence="2 3" key="1">
    <citation type="journal article" date="2015" name="Genome Biol. Evol.">
        <title>Phylogenomic analyses indicate that early fungi evolved digesting cell walls of algal ancestors of land plants.</title>
        <authorList>
            <person name="Chang Y."/>
            <person name="Wang S."/>
            <person name="Sekimoto S."/>
            <person name="Aerts A.L."/>
            <person name="Choi C."/>
            <person name="Clum A."/>
            <person name="LaButti K.M."/>
            <person name="Lindquist E.A."/>
            <person name="Yee Ngan C."/>
            <person name="Ohm R.A."/>
            <person name="Salamov A.A."/>
            <person name="Grigoriev I.V."/>
            <person name="Spatafora J.W."/>
            <person name="Berbee M.L."/>
        </authorList>
    </citation>
    <scope>NUCLEOTIDE SEQUENCE [LARGE SCALE GENOMIC DNA]</scope>
    <source>
        <strain evidence="2 3">NRRL 28638</strain>
    </source>
</reference>
<accession>A0A137NYL6</accession>
<keyword evidence="1" id="KW-0732">Signal</keyword>
<dbReference type="EMBL" id="KQ964613">
    <property type="protein sequence ID" value="KXN67768.1"/>
    <property type="molecule type" value="Genomic_DNA"/>
</dbReference>
<sequence length="86" mass="9452">MKLAILLSLTSVVSASSAKCFFRGYWKPELSNKMTELCCFESGKGYIDENGCCANLEKKGEIVFKTCCFFKGGSAERLSNSNGYPI</sequence>
<feature type="chain" id="PRO_5013380155" description="Extracellular membrane protein CFEM domain-containing protein" evidence="1">
    <location>
        <begin position="16"/>
        <end position="86"/>
    </location>
</feature>
<dbReference type="AlphaFoldDB" id="A0A137NYL6"/>